<evidence type="ECO:0000256" key="2">
    <source>
        <dbReference type="ARBA" id="ARBA00023125"/>
    </source>
</evidence>
<organism evidence="4 5">
    <name type="scientific">Nocardioides aquiterrae</name>
    <dbReference type="NCBI Taxonomy" id="203799"/>
    <lineage>
        <taxon>Bacteria</taxon>
        <taxon>Bacillati</taxon>
        <taxon>Actinomycetota</taxon>
        <taxon>Actinomycetes</taxon>
        <taxon>Propionibacteriales</taxon>
        <taxon>Nocardioidaceae</taxon>
        <taxon>Nocardioides</taxon>
    </lineage>
</organism>
<evidence type="ECO:0000313" key="5">
    <source>
        <dbReference type="Proteomes" id="UP001499979"/>
    </source>
</evidence>
<keyword evidence="3" id="KW-0804">Transcription</keyword>
<dbReference type="SUPFAM" id="SSF48008">
    <property type="entry name" value="GntR ligand-binding domain-like"/>
    <property type="match status" value="1"/>
</dbReference>
<keyword evidence="5" id="KW-1185">Reference proteome</keyword>
<accession>A0ABN1U903</accession>
<gene>
    <name evidence="4" type="ORF">GCM10009606_06810</name>
</gene>
<evidence type="ECO:0000313" key="4">
    <source>
        <dbReference type="EMBL" id="GAA1129589.1"/>
    </source>
</evidence>
<comment type="caution">
    <text evidence="4">The sequence shown here is derived from an EMBL/GenBank/DDBJ whole genome shotgun (WGS) entry which is preliminary data.</text>
</comment>
<proteinExistence type="predicted"/>
<reference evidence="4 5" key="1">
    <citation type="journal article" date="2019" name="Int. J. Syst. Evol. Microbiol.">
        <title>The Global Catalogue of Microorganisms (GCM) 10K type strain sequencing project: providing services to taxonomists for standard genome sequencing and annotation.</title>
        <authorList>
            <consortium name="The Broad Institute Genomics Platform"/>
            <consortium name="The Broad Institute Genome Sequencing Center for Infectious Disease"/>
            <person name="Wu L."/>
            <person name="Ma J."/>
        </authorList>
    </citation>
    <scope>NUCLEOTIDE SEQUENCE [LARGE SCALE GENOMIC DNA]</scope>
    <source>
        <strain evidence="4 5">JCM 11813</strain>
    </source>
</reference>
<evidence type="ECO:0000256" key="1">
    <source>
        <dbReference type="ARBA" id="ARBA00023015"/>
    </source>
</evidence>
<dbReference type="Proteomes" id="UP001499979">
    <property type="component" value="Unassembled WGS sequence"/>
</dbReference>
<evidence type="ECO:0008006" key="6">
    <source>
        <dbReference type="Google" id="ProtNLM"/>
    </source>
</evidence>
<name>A0ABN1U903_9ACTN</name>
<keyword evidence="1" id="KW-0805">Transcription regulation</keyword>
<evidence type="ECO:0000256" key="3">
    <source>
        <dbReference type="ARBA" id="ARBA00023163"/>
    </source>
</evidence>
<keyword evidence="2" id="KW-0238">DNA-binding</keyword>
<sequence length="65" mass="7305">MSRRFWFTHVTDVDTEIKAGPNLHVAILRAILGRDADAAEAAAWDLNDYLIDFSYATLSPRGGRR</sequence>
<dbReference type="InterPro" id="IPR008920">
    <property type="entry name" value="TF_FadR/GntR_C"/>
</dbReference>
<protein>
    <recommendedName>
        <fullName evidence="6">GntR family transcriptional regulator</fullName>
    </recommendedName>
</protein>
<dbReference type="EMBL" id="BAAAJE010000002">
    <property type="protein sequence ID" value="GAA1129589.1"/>
    <property type="molecule type" value="Genomic_DNA"/>
</dbReference>